<dbReference type="EMBL" id="CP095046">
    <property type="protein sequence ID" value="UOQ72237.1"/>
    <property type="molecule type" value="Genomic_DNA"/>
</dbReference>
<evidence type="ECO:0000313" key="1">
    <source>
        <dbReference type="EMBL" id="UOQ72237.1"/>
    </source>
</evidence>
<dbReference type="Proteomes" id="UP000831796">
    <property type="component" value="Chromosome"/>
</dbReference>
<name>A0A8T9Q424_9BACT</name>
<dbReference type="KEGG" id="hcu:MUN79_27400"/>
<protein>
    <submittedName>
        <fullName evidence="1">Uncharacterized protein</fullName>
    </submittedName>
</protein>
<dbReference type="AlphaFoldDB" id="A0A8T9Q424"/>
<accession>A0A8T9Q424</accession>
<dbReference type="RefSeq" id="WP_244675628.1">
    <property type="nucleotide sequence ID" value="NZ_CP095046.1"/>
</dbReference>
<keyword evidence="2" id="KW-1185">Reference proteome</keyword>
<reference evidence="1" key="1">
    <citation type="submission" date="2022-04" db="EMBL/GenBank/DDBJ databases">
        <title>Hymenobacter sp. isolated from the air.</title>
        <authorList>
            <person name="Won M."/>
            <person name="Lee C.-M."/>
            <person name="Woen H.-Y."/>
            <person name="Kwon S.-W."/>
        </authorList>
    </citation>
    <scope>NUCLEOTIDE SEQUENCE</scope>
    <source>
        <strain evidence="1">5116S-3</strain>
    </source>
</reference>
<evidence type="ECO:0000313" key="2">
    <source>
        <dbReference type="Proteomes" id="UP000831796"/>
    </source>
</evidence>
<sequence>MQATHILGGDLTYERNRFTTLPNQYYVRARLYRDLTTQADYTAQIPLMVARNGCSTTEAGSFTSSLNRVSTQPISGMGCAGGFAYQLIVFEGVVQLPPGRWLLSINEENRTNGIRNILASETRAFHIEAYLDNSTGISNNSPKFTAYTLPYAGGSQLHRYSFSTFDSEGDSLVYQSVPPQTYTSQQNTCAADIPYGSYAAGTFQDANGQAISYPARTFSAANPLFSFQANNGVAASYFQLNAATGELLTLPLINQLGPFVVAVRVDEFRLLNGTWIKIGSVTRDVIYTVRNNGTNRNPILSALTSGNASLPLGQPIRVTPGQALSLTLAGADPDAGQTVTMNSDVAWFLPEATFTRPVANQGRLIWQVPTTLPHGRYSLAVTLEDNGCPSVGSEVATLTFRVGAQTLATKTAQPQVLTAFPLPFHDQVQFQLEARRTQAVIVTDELGREVARLTSRPDGLVVWQPAATVSAGLYFARTADGRQVARLLRSAQ</sequence>
<proteinExistence type="predicted"/>
<organism evidence="1 2">
    <name type="scientific">Hymenobacter cellulosilyticus</name>
    <dbReference type="NCBI Taxonomy" id="2932248"/>
    <lineage>
        <taxon>Bacteria</taxon>
        <taxon>Pseudomonadati</taxon>
        <taxon>Bacteroidota</taxon>
        <taxon>Cytophagia</taxon>
        <taxon>Cytophagales</taxon>
        <taxon>Hymenobacteraceae</taxon>
        <taxon>Hymenobacter</taxon>
    </lineage>
</organism>
<gene>
    <name evidence="1" type="ORF">MUN79_27400</name>
</gene>